<dbReference type="InterPro" id="IPR002781">
    <property type="entry name" value="TM_pro_TauE-like"/>
</dbReference>
<evidence type="ECO:0000256" key="8">
    <source>
        <dbReference type="RuleBase" id="RU363041"/>
    </source>
</evidence>
<name>A0ABM5N1S5_EMTOG</name>
<protein>
    <recommendedName>
        <fullName evidence="8">Probable membrane transporter protein</fullName>
    </recommendedName>
</protein>
<evidence type="ECO:0000256" key="5">
    <source>
        <dbReference type="ARBA" id="ARBA00022692"/>
    </source>
</evidence>
<reference evidence="9 10" key="1">
    <citation type="submission" date="2011-07" db="EMBL/GenBank/DDBJ databases">
        <title>The complete genome of chromosome of Emticicia oligotrophica DSM 17448.</title>
        <authorList>
            <consortium name="US DOE Joint Genome Institute (JGI-PGF)"/>
            <person name="Lucas S."/>
            <person name="Han J."/>
            <person name="Lapidus A."/>
            <person name="Bruce D."/>
            <person name="Goodwin L."/>
            <person name="Pitluck S."/>
            <person name="Peters L."/>
            <person name="Kyrpides N."/>
            <person name="Mavromatis K."/>
            <person name="Ivanova N."/>
            <person name="Ovchinnikova G."/>
            <person name="Teshima H."/>
            <person name="Detter J.C."/>
            <person name="Tapia R."/>
            <person name="Han C."/>
            <person name="Land M."/>
            <person name="Hauser L."/>
            <person name="Markowitz V."/>
            <person name="Cheng J.-F."/>
            <person name="Hugenholtz P."/>
            <person name="Woyke T."/>
            <person name="Wu D."/>
            <person name="Tindall B."/>
            <person name="Pomrenke H."/>
            <person name="Brambilla E."/>
            <person name="Klenk H.-P."/>
            <person name="Eisen J.A."/>
        </authorList>
    </citation>
    <scope>NUCLEOTIDE SEQUENCE [LARGE SCALE GENOMIC DNA]</scope>
    <source>
        <strain evidence="9 10">DSM 17448</strain>
    </source>
</reference>
<keyword evidence="6 8" id="KW-1133">Transmembrane helix</keyword>
<evidence type="ECO:0000313" key="10">
    <source>
        <dbReference type="Proteomes" id="UP000002875"/>
    </source>
</evidence>
<sequence>MTIITFFACLAAFVAGFIDSIVGGGGLVQAPALFILFPHYSVPQIIGTNRFASFMGTAVAGYQYSKKVKIPLKTVLFAGVGAGVMSYSGALISSHMSEKILKPTILILMTLIAIYTYRKKDLGQHDRHKFELSKIPIYGLLIGMTTGFYNGFVGPGTGSLLVFGFVSIVGYNFLTASAISKVVNVVADICSLIFFVAKGYVVFGVALPMMVCNMAGSFVGSRMALLRGNGFIRVLFLVVVFGLILRFGYDILKMYGFYQ</sequence>
<organism evidence="9 10">
    <name type="scientific">Emticicia oligotrophica (strain DSM 17448 / CIP 109782 / MTCC 6937 / GPTSA100-15)</name>
    <dbReference type="NCBI Taxonomy" id="929562"/>
    <lineage>
        <taxon>Bacteria</taxon>
        <taxon>Pseudomonadati</taxon>
        <taxon>Bacteroidota</taxon>
        <taxon>Cytophagia</taxon>
        <taxon>Cytophagales</taxon>
        <taxon>Leadbetterellaceae</taxon>
        <taxon>Emticicia</taxon>
    </lineage>
</organism>
<accession>A0ABM5N1S5</accession>
<gene>
    <name evidence="9" type="ordered locus">Emtol_2208</name>
</gene>
<dbReference type="InterPro" id="IPR052017">
    <property type="entry name" value="TSUP"/>
</dbReference>
<keyword evidence="3" id="KW-0813">Transport</keyword>
<feature type="transmembrane region" description="Helical" evidence="8">
    <location>
        <begin position="44"/>
        <end position="62"/>
    </location>
</feature>
<proteinExistence type="inferred from homology"/>
<evidence type="ECO:0000256" key="7">
    <source>
        <dbReference type="ARBA" id="ARBA00023136"/>
    </source>
</evidence>
<evidence type="ECO:0000313" key="9">
    <source>
        <dbReference type="EMBL" id="AFK03346.1"/>
    </source>
</evidence>
<feature type="transmembrane region" description="Helical" evidence="8">
    <location>
        <begin position="100"/>
        <end position="117"/>
    </location>
</feature>
<dbReference type="Pfam" id="PF01925">
    <property type="entry name" value="TauE"/>
    <property type="match status" value="1"/>
</dbReference>
<keyword evidence="7 8" id="KW-0472">Membrane</keyword>
<evidence type="ECO:0000256" key="1">
    <source>
        <dbReference type="ARBA" id="ARBA00004651"/>
    </source>
</evidence>
<comment type="subcellular location">
    <subcellularLocation>
        <location evidence="1 8">Cell membrane</location>
        <topology evidence="1 8">Multi-pass membrane protein</topology>
    </subcellularLocation>
</comment>
<comment type="similarity">
    <text evidence="2 8">Belongs to the 4-toluene sulfonate uptake permease (TSUP) (TC 2.A.102) family.</text>
</comment>
<evidence type="ECO:0000256" key="2">
    <source>
        <dbReference type="ARBA" id="ARBA00009142"/>
    </source>
</evidence>
<evidence type="ECO:0000256" key="3">
    <source>
        <dbReference type="ARBA" id="ARBA00022448"/>
    </source>
</evidence>
<dbReference type="PANTHER" id="PTHR30269">
    <property type="entry name" value="TRANSMEMBRANE PROTEIN YFCA"/>
    <property type="match status" value="1"/>
</dbReference>
<feature type="transmembrane region" description="Helical" evidence="8">
    <location>
        <begin position="160"/>
        <end position="180"/>
    </location>
</feature>
<evidence type="ECO:0000256" key="4">
    <source>
        <dbReference type="ARBA" id="ARBA00022475"/>
    </source>
</evidence>
<dbReference type="RefSeq" id="WP_015029043.1">
    <property type="nucleotide sequence ID" value="NC_018748.1"/>
</dbReference>
<keyword evidence="4 8" id="KW-1003">Cell membrane</keyword>
<dbReference type="PANTHER" id="PTHR30269:SF0">
    <property type="entry name" value="MEMBRANE TRANSPORTER PROTEIN YFCA-RELATED"/>
    <property type="match status" value="1"/>
</dbReference>
<keyword evidence="10" id="KW-1185">Reference proteome</keyword>
<feature type="transmembrane region" description="Helical" evidence="8">
    <location>
        <begin position="74"/>
        <end position="94"/>
    </location>
</feature>
<dbReference type="EMBL" id="CP002961">
    <property type="protein sequence ID" value="AFK03346.1"/>
    <property type="molecule type" value="Genomic_DNA"/>
</dbReference>
<dbReference type="Proteomes" id="UP000002875">
    <property type="component" value="Chromosome"/>
</dbReference>
<keyword evidence="5 8" id="KW-0812">Transmembrane</keyword>
<feature type="transmembrane region" description="Helical" evidence="8">
    <location>
        <begin position="231"/>
        <end position="249"/>
    </location>
</feature>
<evidence type="ECO:0000256" key="6">
    <source>
        <dbReference type="ARBA" id="ARBA00022989"/>
    </source>
</evidence>
<feature type="transmembrane region" description="Helical" evidence="8">
    <location>
        <begin position="192"/>
        <end position="211"/>
    </location>
</feature>
<feature type="transmembrane region" description="Helical" evidence="8">
    <location>
        <begin position="137"/>
        <end position="154"/>
    </location>
</feature>